<dbReference type="EMBL" id="JBHXKZ010000024">
    <property type="protein sequence ID" value="MFD4826016.1"/>
    <property type="molecule type" value="Genomic_DNA"/>
</dbReference>
<gene>
    <name evidence="2" type="ORF">ACFWOQ_25955</name>
</gene>
<comment type="caution">
    <text evidence="2">The sequence shown here is derived from an EMBL/GenBank/DDBJ whole genome shotgun (WGS) entry which is preliminary data.</text>
</comment>
<evidence type="ECO:0000313" key="3">
    <source>
        <dbReference type="Proteomes" id="UP001598352"/>
    </source>
</evidence>
<sequence length="63" mass="6940">MLEARPVTLPARLAPGTISAALAGRENRTPAPLADRRRPTRTLPVPARRAQVKSRNLPRRTGY</sequence>
<organism evidence="2 3">
    <name type="scientific">Streptomyces rubiginosohelvolus</name>
    <dbReference type="NCBI Taxonomy" id="67362"/>
    <lineage>
        <taxon>Bacteria</taxon>
        <taxon>Bacillati</taxon>
        <taxon>Actinomycetota</taxon>
        <taxon>Actinomycetes</taxon>
        <taxon>Kitasatosporales</taxon>
        <taxon>Streptomycetaceae</taxon>
        <taxon>Streptomyces</taxon>
    </lineage>
</organism>
<feature type="compositionally biased region" description="Basic residues" evidence="1">
    <location>
        <begin position="50"/>
        <end position="63"/>
    </location>
</feature>
<accession>A0ABW6F9J7</accession>
<protein>
    <submittedName>
        <fullName evidence="2">Uncharacterized protein</fullName>
    </submittedName>
</protein>
<name>A0ABW6F9J7_9ACTN</name>
<reference evidence="2 3" key="1">
    <citation type="submission" date="2024-09" db="EMBL/GenBank/DDBJ databases">
        <title>The Natural Products Discovery Center: Release of the First 8490 Sequenced Strains for Exploring Actinobacteria Biosynthetic Diversity.</title>
        <authorList>
            <person name="Kalkreuter E."/>
            <person name="Kautsar S.A."/>
            <person name="Yang D."/>
            <person name="Bader C.D."/>
            <person name="Teijaro C.N."/>
            <person name="Fluegel L."/>
            <person name="Davis C.M."/>
            <person name="Simpson J.R."/>
            <person name="Lauterbach L."/>
            <person name="Steele A.D."/>
            <person name="Gui C."/>
            <person name="Meng S."/>
            <person name="Li G."/>
            <person name="Viehrig K."/>
            <person name="Ye F."/>
            <person name="Su P."/>
            <person name="Kiefer A.F."/>
            <person name="Nichols A."/>
            <person name="Cepeda A.J."/>
            <person name="Yan W."/>
            <person name="Fan B."/>
            <person name="Jiang Y."/>
            <person name="Adhikari A."/>
            <person name="Zheng C.-J."/>
            <person name="Schuster L."/>
            <person name="Cowan T.M."/>
            <person name="Smanski M.J."/>
            <person name="Chevrette M.G."/>
            <person name="De Carvalho L.P.S."/>
            <person name="Shen B."/>
        </authorList>
    </citation>
    <scope>NUCLEOTIDE SEQUENCE [LARGE SCALE GENOMIC DNA]</scope>
    <source>
        <strain evidence="2 3">NPDC058428</strain>
    </source>
</reference>
<dbReference type="Proteomes" id="UP001598352">
    <property type="component" value="Unassembled WGS sequence"/>
</dbReference>
<dbReference type="RefSeq" id="WP_382776121.1">
    <property type="nucleotide sequence ID" value="NZ_JBHXKZ010000024.1"/>
</dbReference>
<evidence type="ECO:0000313" key="2">
    <source>
        <dbReference type="EMBL" id="MFD4826016.1"/>
    </source>
</evidence>
<keyword evidence="3" id="KW-1185">Reference proteome</keyword>
<feature type="region of interest" description="Disordered" evidence="1">
    <location>
        <begin position="20"/>
        <end position="63"/>
    </location>
</feature>
<evidence type="ECO:0000256" key="1">
    <source>
        <dbReference type="SAM" id="MobiDB-lite"/>
    </source>
</evidence>
<proteinExistence type="predicted"/>